<dbReference type="Proteomes" id="UP000664203">
    <property type="component" value="Unassembled WGS sequence"/>
</dbReference>
<evidence type="ECO:0008006" key="4">
    <source>
        <dbReference type="Google" id="ProtNLM"/>
    </source>
</evidence>
<dbReference type="Gene3D" id="2.60.40.640">
    <property type="match status" value="1"/>
</dbReference>
<organism evidence="2 3">
    <name type="scientific">Alectoria fallacina</name>
    <dbReference type="NCBI Taxonomy" id="1903189"/>
    <lineage>
        <taxon>Eukaryota</taxon>
        <taxon>Fungi</taxon>
        <taxon>Dikarya</taxon>
        <taxon>Ascomycota</taxon>
        <taxon>Pezizomycotina</taxon>
        <taxon>Lecanoromycetes</taxon>
        <taxon>OSLEUM clade</taxon>
        <taxon>Lecanoromycetidae</taxon>
        <taxon>Lecanorales</taxon>
        <taxon>Lecanorineae</taxon>
        <taxon>Parmeliaceae</taxon>
        <taxon>Alectoria</taxon>
    </lineage>
</organism>
<dbReference type="GO" id="GO:0005886">
    <property type="term" value="C:plasma membrane"/>
    <property type="evidence" value="ECO:0007669"/>
    <property type="project" value="TreeGrafter"/>
</dbReference>
<dbReference type="GO" id="GO:0030674">
    <property type="term" value="F:protein-macromolecule adaptor activity"/>
    <property type="evidence" value="ECO:0007669"/>
    <property type="project" value="TreeGrafter"/>
</dbReference>
<keyword evidence="3" id="KW-1185">Reference proteome</keyword>
<protein>
    <recommendedName>
        <fullName evidence="4">Arrestin-like N-terminal domain-containing protein</fullName>
    </recommendedName>
</protein>
<evidence type="ECO:0000313" key="2">
    <source>
        <dbReference type="EMBL" id="CAF9905474.1"/>
    </source>
</evidence>
<reference evidence="2" key="1">
    <citation type="submission" date="2021-03" db="EMBL/GenBank/DDBJ databases">
        <authorList>
            <person name="Tagirdzhanova G."/>
        </authorList>
    </citation>
    <scope>NUCLEOTIDE SEQUENCE</scope>
</reference>
<dbReference type="GO" id="GO:0070086">
    <property type="term" value="P:ubiquitin-dependent endocytosis"/>
    <property type="evidence" value="ECO:0007669"/>
    <property type="project" value="TreeGrafter"/>
</dbReference>
<feature type="region of interest" description="Disordered" evidence="1">
    <location>
        <begin position="384"/>
        <end position="416"/>
    </location>
</feature>
<evidence type="ECO:0000256" key="1">
    <source>
        <dbReference type="SAM" id="MobiDB-lite"/>
    </source>
</evidence>
<dbReference type="OrthoDB" id="2333384at2759"/>
<dbReference type="GO" id="GO:0031625">
    <property type="term" value="F:ubiquitin protein ligase binding"/>
    <property type="evidence" value="ECO:0007669"/>
    <property type="project" value="TreeGrafter"/>
</dbReference>
<sequence>MSWCLQIEVPQLRYKAGDTVSGSVCLVSSGHAKGQEVDVGSISIELSGSTTTKHWPRIPYSIRLFFFEMILFTGPRRLFAAPCTQTQNTDRNSWPFSFILPLDCSASQRDSLASSSCFNSDPNQPLPISFVDENVQGGSCSIVYELQPTLKPPTKNGYYTGEGCTKNVEISVYKSRNIQQPIPSYNTKRAAFIHRSLILLPREERELAHRPLTIKEKLKLKSPSTEHLPKAVFEIRVQTPSAAILGHPLPLMLHVDYNLEASTVPPPNFHLRRVTIYLCEETSSWGLNRAGGHDSARWTKEIPLQEKEFETRRPRVEEHLDLRKVMDTKIHHDLTPTFKTFNITRTYSLKVYVRLECAGKEHLVFGDYKRCSLLAEEYDAQTAGYNEPAPVMDDEDDDPPPPYDFVTQEAVPEYSN</sequence>
<dbReference type="PANTHER" id="PTHR11188">
    <property type="entry name" value="ARRESTIN DOMAIN CONTAINING PROTEIN"/>
    <property type="match status" value="1"/>
</dbReference>
<dbReference type="GO" id="GO:0005829">
    <property type="term" value="C:cytosol"/>
    <property type="evidence" value="ECO:0007669"/>
    <property type="project" value="TreeGrafter"/>
</dbReference>
<dbReference type="InterPro" id="IPR050357">
    <property type="entry name" value="Arrestin_domain-protein"/>
</dbReference>
<evidence type="ECO:0000313" key="3">
    <source>
        <dbReference type="Proteomes" id="UP000664203"/>
    </source>
</evidence>
<gene>
    <name evidence="2" type="ORF">ALECFALPRED_000633</name>
</gene>
<proteinExistence type="predicted"/>
<comment type="caution">
    <text evidence="2">The sequence shown here is derived from an EMBL/GenBank/DDBJ whole genome shotgun (WGS) entry which is preliminary data.</text>
</comment>
<dbReference type="PANTHER" id="PTHR11188:SF166">
    <property type="entry name" value="ARRESTIN (OR S-ANTIGEN), N-TERMINAL DOMAIN PROTEIN (AFU_ORTHOLOGUE AFUA_7G02050)"/>
    <property type="match status" value="1"/>
</dbReference>
<dbReference type="EMBL" id="CAJPDR010000011">
    <property type="protein sequence ID" value="CAF9905474.1"/>
    <property type="molecule type" value="Genomic_DNA"/>
</dbReference>
<dbReference type="AlphaFoldDB" id="A0A8H3EHR4"/>
<dbReference type="InterPro" id="IPR014752">
    <property type="entry name" value="Arrestin-like_C"/>
</dbReference>
<accession>A0A8H3EHR4</accession>
<name>A0A8H3EHR4_9LECA</name>